<keyword evidence="1" id="KW-0472">Membrane</keyword>
<sequence>IYAVIQFSAVLKDSRNYSVLSLLLYSIILLFTLTTFGAIFDQKKYALNLERIRLISMLILPQFTAMKSLFLFQSHLIIQIFIILSFLATFFITPIAPAEKDVSIKNK</sequence>
<feature type="transmembrane region" description="Helical" evidence="1">
    <location>
        <begin position="17"/>
        <end position="40"/>
    </location>
</feature>
<feature type="transmembrane region" description="Helical" evidence="1">
    <location>
        <begin position="76"/>
        <end position="98"/>
    </location>
</feature>
<name>A0A820L1H8_9BILA</name>
<protein>
    <recommendedName>
        <fullName evidence="2">Alkylglycerol monooxygenase C-terminal domain-containing protein</fullName>
    </recommendedName>
</protein>
<keyword evidence="1" id="KW-0812">Transmembrane</keyword>
<dbReference type="Proteomes" id="UP000663881">
    <property type="component" value="Unassembled WGS sequence"/>
</dbReference>
<evidence type="ECO:0000256" key="1">
    <source>
        <dbReference type="SAM" id="Phobius"/>
    </source>
</evidence>
<dbReference type="EMBL" id="CAJOAY010021851">
    <property type="protein sequence ID" value="CAF4351923.1"/>
    <property type="molecule type" value="Genomic_DNA"/>
</dbReference>
<accession>A0A820L1H8</accession>
<feature type="domain" description="Alkylglycerol monooxygenase C-terminal" evidence="2">
    <location>
        <begin position="4"/>
        <end position="74"/>
    </location>
</feature>
<reference evidence="3" key="1">
    <citation type="submission" date="2021-02" db="EMBL/GenBank/DDBJ databases">
        <authorList>
            <person name="Nowell W R."/>
        </authorList>
    </citation>
    <scope>NUCLEOTIDE SEQUENCE</scope>
</reference>
<dbReference type="InterPro" id="IPR056853">
    <property type="entry name" value="AGMP_C"/>
</dbReference>
<evidence type="ECO:0000313" key="3">
    <source>
        <dbReference type="EMBL" id="CAF4351923.1"/>
    </source>
</evidence>
<dbReference type="AlphaFoldDB" id="A0A820L1H8"/>
<proteinExistence type="predicted"/>
<comment type="caution">
    <text evidence="3">The sequence shown here is derived from an EMBL/GenBank/DDBJ whole genome shotgun (WGS) entry which is preliminary data.</text>
</comment>
<gene>
    <name evidence="3" type="ORF">OKA104_LOCUS48851</name>
</gene>
<feature type="non-terminal residue" evidence="3">
    <location>
        <position position="1"/>
    </location>
</feature>
<evidence type="ECO:0000313" key="4">
    <source>
        <dbReference type="Proteomes" id="UP000663881"/>
    </source>
</evidence>
<dbReference type="Pfam" id="PF24858">
    <property type="entry name" value="AGMP_C"/>
    <property type="match status" value="1"/>
</dbReference>
<keyword evidence="1" id="KW-1133">Transmembrane helix</keyword>
<evidence type="ECO:0000259" key="2">
    <source>
        <dbReference type="Pfam" id="PF24858"/>
    </source>
</evidence>
<organism evidence="3 4">
    <name type="scientific">Adineta steineri</name>
    <dbReference type="NCBI Taxonomy" id="433720"/>
    <lineage>
        <taxon>Eukaryota</taxon>
        <taxon>Metazoa</taxon>
        <taxon>Spiralia</taxon>
        <taxon>Gnathifera</taxon>
        <taxon>Rotifera</taxon>
        <taxon>Eurotatoria</taxon>
        <taxon>Bdelloidea</taxon>
        <taxon>Adinetida</taxon>
        <taxon>Adinetidae</taxon>
        <taxon>Adineta</taxon>
    </lineage>
</organism>